<sequence>MSRCSALCRRRSTVPGDIYHRSCSPVTVCARWFRSLRRRLCADAGPRVLCGPCSKGSKRKKSPRARGAEAHSWVGLAPPVRRISCGECGACRWGRDCGRGGADDYDGERTGMSTKSDGSRLRCALCAVSGFVRQVSGRVREGTVGRKAPRRAAYHVPQPRPGSIGRRSPQEAILFEGRTACREAARDSPCDGLSTVYAELPPCAEAA</sequence>
<evidence type="ECO:0000313" key="1">
    <source>
        <dbReference type="EMBL" id="KAJ7349688.1"/>
    </source>
</evidence>
<gene>
    <name evidence="1" type="ORF">DFH08DRAFT_124229</name>
</gene>
<evidence type="ECO:0000313" key="2">
    <source>
        <dbReference type="Proteomes" id="UP001218218"/>
    </source>
</evidence>
<dbReference type="AlphaFoldDB" id="A0AAD7A523"/>
<dbReference type="Proteomes" id="UP001218218">
    <property type="component" value="Unassembled WGS sequence"/>
</dbReference>
<accession>A0AAD7A523</accession>
<dbReference type="EMBL" id="JARIHO010000015">
    <property type="protein sequence ID" value="KAJ7349688.1"/>
    <property type="molecule type" value="Genomic_DNA"/>
</dbReference>
<proteinExistence type="predicted"/>
<keyword evidence="2" id="KW-1185">Reference proteome</keyword>
<comment type="caution">
    <text evidence="1">The sequence shown here is derived from an EMBL/GenBank/DDBJ whole genome shotgun (WGS) entry which is preliminary data.</text>
</comment>
<name>A0AAD7A523_9AGAR</name>
<protein>
    <submittedName>
        <fullName evidence="1">Uncharacterized protein</fullName>
    </submittedName>
</protein>
<organism evidence="1 2">
    <name type="scientific">Mycena albidolilacea</name>
    <dbReference type="NCBI Taxonomy" id="1033008"/>
    <lineage>
        <taxon>Eukaryota</taxon>
        <taxon>Fungi</taxon>
        <taxon>Dikarya</taxon>
        <taxon>Basidiomycota</taxon>
        <taxon>Agaricomycotina</taxon>
        <taxon>Agaricomycetes</taxon>
        <taxon>Agaricomycetidae</taxon>
        <taxon>Agaricales</taxon>
        <taxon>Marasmiineae</taxon>
        <taxon>Mycenaceae</taxon>
        <taxon>Mycena</taxon>
    </lineage>
</organism>
<reference evidence="1" key="1">
    <citation type="submission" date="2023-03" db="EMBL/GenBank/DDBJ databases">
        <title>Massive genome expansion in bonnet fungi (Mycena s.s.) driven by repeated elements and novel gene families across ecological guilds.</title>
        <authorList>
            <consortium name="Lawrence Berkeley National Laboratory"/>
            <person name="Harder C.B."/>
            <person name="Miyauchi S."/>
            <person name="Viragh M."/>
            <person name="Kuo A."/>
            <person name="Thoen E."/>
            <person name="Andreopoulos B."/>
            <person name="Lu D."/>
            <person name="Skrede I."/>
            <person name="Drula E."/>
            <person name="Henrissat B."/>
            <person name="Morin E."/>
            <person name="Kohler A."/>
            <person name="Barry K."/>
            <person name="LaButti K."/>
            <person name="Morin E."/>
            <person name="Salamov A."/>
            <person name="Lipzen A."/>
            <person name="Mereny Z."/>
            <person name="Hegedus B."/>
            <person name="Baldrian P."/>
            <person name="Stursova M."/>
            <person name="Weitz H."/>
            <person name="Taylor A."/>
            <person name="Grigoriev I.V."/>
            <person name="Nagy L.G."/>
            <person name="Martin F."/>
            <person name="Kauserud H."/>
        </authorList>
    </citation>
    <scope>NUCLEOTIDE SEQUENCE</scope>
    <source>
        <strain evidence="1">CBHHK002</strain>
    </source>
</reference>